<dbReference type="InterPro" id="IPR036770">
    <property type="entry name" value="Ankyrin_rpt-contain_sf"/>
</dbReference>
<protein>
    <submittedName>
        <fullName evidence="1">Uncharacterized protein</fullName>
    </submittedName>
</protein>
<dbReference type="AlphaFoldDB" id="A0AAD2FU76"/>
<proteinExistence type="predicted"/>
<organism evidence="1 2">
    <name type="scientific">Cylindrotheca closterium</name>
    <dbReference type="NCBI Taxonomy" id="2856"/>
    <lineage>
        <taxon>Eukaryota</taxon>
        <taxon>Sar</taxon>
        <taxon>Stramenopiles</taxon>
        <taxon>Ochrophyta</taxon>
        <taxon>Bacillariophyta</taxon>
        <taxon>Bacillariophyceae</taxon>
        <taxon>Bacillariophycidae</taxon>
        <taxon>Bacillariales</taxon>
        <taxon>Bacillariaceae</taxon>
        <taxon>Cylindrotheca</taxon>
    </lineage>
</organism>
<dbReference type="InterPro" id="IPR002110">
    <property type="entry name" value="Ankyrin_rpt"/>
</dbReference>
<gene>
    <name evidence="1" type="ORF">CYCCA115_LOCUS13919</name>
</gene>
<dbReference type="Pfam" id="PF13606">
    <property type="entry name" value="Ank_3"/>
    <property type="match status" value="1"/>
</dbReference>
<accession>A0AAD2FU76</accession>
<name>A0AAD2FU76_9STRA</name>
<dbReference type="SUPFAM" id="SSF48403">
    <property type="entry name" value="Ankyrin repeat"/>
    <property type="match status" value="1"/>
</dbReference>
<evidence type="ECO:0000313" key="2">
    <source>
        <dbReference type="Proteomes" id="UP001295423"/>
    </source>
</evidence>
<reference evidence="1" key="1">
    <citation type="submission" date="2023-08" db="EMBL/GenBank/DDBJ databases">
        <authorList>
            <person name="Audoor S."/>
            <person name="Bilcke G."/>
        </authorList>
    </citation>
    <scope>NUCLEOTIDE SEQUENCE</scope>
</reference>
<dbReference type="EMBL" id="CAKOGP040001824">
    <property type="protein sequence ID" value="CAJ1953208.1"/>
    <property type="molecule type" value="Genomic_DNA"/>
</dbReference>
<sequence length="144" mass="16483">MKASLEELKSAMMLGNTLLVQELLEDFRADDAANWSIIISSQPSSRRRRRRNSNNDNNHNREKFPMSMLELACDLDDPEILEMLLQHGANANVMSGGRHGCYETLLHTACRRNKFDLAEGLLDHAWRGFGNYQQEWTNSPTDCD</sequence>
<evidence type="ECO:0000313" key="1">
    <source>
        <dbReference type="EMBL" id="CAJ1953208.1"/>
    </source>
</evidence>
<dbReference type="Proteomes" id="UP001295423">
    <property type="component" value="Unassembled WGS sequence"/>
</dbReference>
<comment type="caution">
    <text evidence="1">The sequence shown here is derived from an EMBL/GenBank/DDBJ whole genome shotgun (WGS) entry which is preliminary data.</text>
</comment>
<keyword evidence="2" id="KW-1185">Reference proteome</keyword>
<dbReference type="Gene3D" id="1.25.40.20">
    <property type="entry name" value="Ankyrin repeat-containing domain"/>
    <property type="match status" value="1"/>
</dbReference>